<dbReference type="RefSeq" id="WP_138863992.1">
    <property type="nucleotide sequence ID" value="NZ_VCPC01000002.1"/>
</dbReference>
<reference evidence="13 14" key="1">
    <citation type="submission" date="2019-05" db="EMBL/GenBank/DDBJ databases">
        <title>Marivita sp. nov. isolated from sea sediment.</title>
        <authorList>
            <person name="Kim W."/>
        </authorList>
    </citation>
    <scope>NUCLEOTIDE SEQUENCE [LARGE SCALE GENOMIC DNA]</scope>
    <source>
        <strain evidence="13 14">CAU 1492</strain>
    </source>
</reference>
<dbReference type="NCBIfam" id="TIGR01930">
    <property type="entry name" value="AcCoA-C-Actrans"/>
    <property type="match status" value="1"/>
</dbReference>
<evidence type="ECO:0000313" key="13">
    <source>
        <dbReference type="EMBL" id="TMV13437.1"/>
    </source>
</evidence>
<protein>
    <submittedName>
        <fullName evidence="13">Acetyl-CoA C-acyltransferase</fullName>
        <ecNumber evidence="13">2.3.1.16</ecNumber>
    </submittedName>
</protein>
<dbReference type="EMBL" id="VCPC01000002">
    <property type="protein sequence ID" value="TMV13437.1"/>
    <property type="molecule type" value="Genomic_DNA"/>
</dbReference>
<evidence type="ECO:0000259" key="11">
    <source>
        <dbReference type="Pfam" id="PF00108"/>
    </source>
</evidence>
<gene>
    <name evidence="13" type="ORF">FGK64_11885</name>
</gene>
<dbReference type="Pfam" id="PF00108">
    <property type="entry name" value="Thiolase_N"/>
    <property type="match status" value="1"/>
</dbReference>
<evidence type="ECO:0000256" key="6">
    <source>
        <dbReference type="ARBA" id="ARBA00023098"/>
    </source>
</evidence>
<feature type="domain" description="Thiolase C-terminal" evidence="12">
    <location>
        <begin position="276"/>
        <end position="396"/>
    </location>
</feature>
<keyword evidence="14" id="KW-1185">Reference proteome</keyword>
<accession>A0ABY2XAN1</accession>
<comment type="similarity">
    <text evidence="2 9">Belongs to the thiolase-like superfamily. Thiolase family.</text>
</comment>
<sequence length="398" mass="41914">MRDAVIVSTARTPIGKAYRGAFNATTPQALGGHAIANAVSRAGLDPAEINDCVFGAALQQGFTAGNIARQAAMRAGLPVTVGGMSLDRQCASGMMAIATAAKQVLTDGMDVVIGGGVESISTVQTQDMRVNRDAWLKENKPALYMTMLETAEIVADRYGISREAQDEYAAQSQTRTHEAQQAGRFDAEIVPMTTVMKMQDRETKEISEHEVTLSKDEGNRPGTTAESLGGLQPVFKDGQVVKEGKFITAGNASQLSDGSSAAIVMEAKLAEKKGLEPLGRYVGVMAAGCEPDEMGIGPVYAVPKLLKAHGLTVDDIGLWELNEAFACQVIYSRDTLGIPDELLNVNGGAISIGHPYGMSGARMVGHALIEGKRRGVKYVVCTMCVGGGMGAAGLFEVL</sequence>
<keyword evidence="6" id="KW-0443">Lipid metabolism</keyword>
<keyword evidence="7" id="KW-0576">Peroxisome</keyword>
<evidence type="ECO:0000256" key="1">
    <source>
        <dbReference type="ARBA" id="ARBA00004275"/>
    </source>
</evidence>
<dbReference type="Proteomes" id="UP001191082">
    <property type="component" value="Unassembled WGS sequence"/>
</dbReference>
<feature type="domain" description="Thiolase N-terminal" evidence="11">
    <location>
        <begin position="5"/>
        <end position="267"/>
    </location>
</feature>
<organism evidence="13 14">
    <name type="scientific">Arenibacterium halophilum</name>
    <dbReference type="NCBI Taxonomy" id="2583821"/>
    <lineage>
        <taxon>Bacteria</taxon>
        <taxon>Pseudomonadati</taxon>
        <taxon>Pseudomonadota</taxon>
        <taxon>Alphaproteobacteria</taxon>
        <taxon>Rhodobacterales</taxon>
        <taxon>Paracoccaceae</taxon>
        <taxon>Arenibacterium</taxon>
    </lineage>
</organism>
<name>A0ABY2XAN1_9RHOB</name>
<dbReference type="InterPro" id="IPR020617">
    <property type="entry name" value="Thiolase_C"/>
</dbReference>
<keyword evidence="8 9" id="KW-0012">Acyltransferase</keyword>
<dbReference type="InterPro" id="IPR020616">
    <property type="entry name" value="Thiolase_N"/>
</dbReference>
<dbReference type="SUPFAM" id="SSF53901">
    <property type="entry name" value="Thiolase-like"/>
    <property type="match status" value="2"/>
</dbReference>
<evidence type="ECO:0000256" key="8">
    <source>
        <dbReference type="ARBA" id="ARBA00023315"/>
    </source>
</evidence>
<evidence type="ECO:0000256" key="7">
    <source>
        <dbReference type="ARBA" id="ARBA00023140"/>
    </source>
</evidence>
<evidence type="ECO:0000256" key="4">
    <source>
        <dbReference type="ARBA" id="ARBA00022832"/>
    </source>
</evidence>
<dbReference type="Pfam" id="PF02803">
    <property type="entry name" value="Thiolase_C"/>
    <property type="match status" value="1"/>
</dbReference>
<dbReference type="Gene3D" id="3.40.47.10">
    <property type="match status" value="1"/>
</dbReference>
<dbReference type="PIRSF" id="PIRSF000429">
    <property type="entry name" value="Ac-CoA_Ac_transf"/>
    <property type="match status" value="1"/>
</dbReference>
<evidence type="ECO:0000313" key="14">
    <source>
        <dbReference type="Proteomes" id="UP001191082"/>
    </source>
</evidence>
<dbReference type="InterPro" id="IPR020613">
    <property type="entry name" value="Thiolase_CS"/>
</dbReference>
<evidence type="ECO:0000256" key="5">
    <source>
        <dbReference type="ARBA" id="ARBA00022946"/>
    </source>
</evidence>
<dbReference type="InterPro" id="IPR002155">
    <property type="entry name" value="Thiolase"/>
</dbReference>
<evidence type="ECO:0000256" key="9">
    <source>
        <dbReference type="RuleBase" id="RU003557"/>
    </source>
</evidence>
<feature type="region of interest" description="Disordered" evidence="10">
    <location>
        <begin position="202"/>
        <end position="229"/>
    </location>
</feature>
<evidence type="ECO:0000259" key="12">
    <source>
        <dbReference type="Pfam" id="PF02803"/>
    </source>
</evidence>
<comment type="caution">
    <text evidence="13">The sequence shown here is derived from an EMBL/GenBank/DDBJ whole genome shotgun (WGS) entry which is preliminary data.</text>
</comment>
<keyword evidence="4" id="KW-0276">Fatty acid metabolism</keyword>
<comment type="subcellular location">
    <subcellularLocation>
        <location evidence="1">Peroxisome</location>
    </subcellularLocation>
</comment>
<dbReference type="PANTHER" id="PTHR43853:SF8">
    <property type="entry name" value="3-KETOACYL-COA THIOLASE, PEROXISOMAL"/>
    <property type="match status" value="1"/>
</dbReference>
<keyword evidence="5" id="KW-0809">Transit peptide</keyword>
<dbReference type="GO" id="GO:0003988">
    <property type="term" value="F:acetyl-CoA C-acyltransferase activity"/>
    <property type="evidence" value="ECO:0007669"/>
    <property type="project" value="UniProtKB-EC"/>
</dbReference>
<dbReference type="InterPro" id="IPR016039">
    <property type="entry name" value="Thiolase-like"/>
</dbReference>
<dbReference type="InterPro" id="IPR050215">
    <property type="entry name" value="Thiolase-like_sf_Thiolase"/>
</dbReference>
<dbReference type="PANTHER" id="PTHR43853">
    <property type="entry name" value="3-KETOACYL-COA THIOLASE, PEROXISOMAL"/>
    <property type="match status" value="1"/>
</dbReference>
<evidence type="ECO:0000256" key="10">
    <source>
        <dbReference type="SAM" id="MobiDB-lite"/>
    </source>
</evidence>
<keyword evidence="3 9" id="KW-0808">Transferase</keyword>
<dbReference type="EC" id="2.3.1.16" evidence="13"/>
<dbReference type="CDD" id="cd00751">
    <property type="entry name" value="thiolase"/>
    <property type="match status" value="1"/>
</dbReference>
<dbReference type="PROSITE" id="PS00737">
    <property type="entry name" value="THIOLASE_2"/>
    <property type="match status" value="1"/>
</dbReference>
<evidence type="ECO:0000256" key="2">
    <source>
        <dbReference type="ARBA" id="ARBA00010982"/>
    </source>
</evidence>
<feature type="compositionally biased region" description="Basic and acidic residues" evidence="10">
    <location>
        <begin position="202"/>
        <end position="219"/>
    </location>
</feature>
<proteinExistence type="inferred from homology"/>
<evidence type="ECO:0000256" key="3">
    <source>
        <dbReference type="ARBA" id="ARBA00022679"/>
    </source>
</evidence>